<dbReference type="Proteomes" id="UP000244855">
    <property type="component" value="Unassembled WGS sequence"/>
</dbReference>
<evidence type="ECO:0000313" key="1">
    <source>
        <dbReference type="EMBL" id="PVI02637.1"/>
    </source>
</evidence>
<dbReference type="EMBL" id="KZ805340">
    <property type="protein sequence ID" value="PVI02637.1"/>
    <property type="molecule type" value="Genomic_DNA"/>
</dbReference>
<evidence type="ECO:0000313" key="2">
    <source>
        <dbReference type="Proteomes" id="UP000244855"/>
    </source>
</evidence>
<name>A0A2V1DWT6_9PLEO</name>
<keyword evidence="2" id="KW-1185">Reference proteome</keyword>
<protein>
    <recommendedName>
        <fullName evidence="3">S-adenosyl-L-methionine-dependent methyltransferase</fullName>
    </recommendedName>
</protein>
<proteinExistence type="predicted"/>
<dbReference type="InterPro" id="IPR029063">
    <property type="entry name" value="SAM-dependent_MTases_sf"/>
</dbReference>
<evidence type="ECO:0008006" key="3">
    <source>
        <dbReference type="Google" id="ProtNLM"/>
    </source>
</evidence>
<dbReference type="OrthoDB" id="184880at2759"/>
<dbReference type="AlphaFoldDB" id="A0A2V1DWT6"/>
<dbReference type="Gene3D" id="3.40.50.150">
    <property type="entry name" value="Vaccinia Virus protein VP39"/>
    <property type="match status" value="1"/>
</dbReference>
<accession>A0A2V1DWT6</accession>
<sequence>MAATGNQTQKKYPLEGEEEVDRLANQHEVIKDALNGALVVAPIDLLTTPLRILDSATADGPGLLHIGTWIRDLAASTAPIQHQFVGTDIDPTPFPTVAPPGQSYRAQDINKPWPEEWKDSFDLVHQRLALAVAGPAQQQVVNTLSALVKPGGWIQLIEATNVLPDEDGPAMHNLVKVIKGAFSAFGGSLELARELPGWLKEAGLGRQGVHATTVAAKGLSEFAKTLPAGTVDLPAEKIESLSDDLKQELMEIGGHYPLVVVWARKPAAI</sequence>
<reference evidence="1 2" key="1">
    <citation type="journal article" date="2018" name="Sci. Rep.">
        <title>Comparative genomics provides insights into the lifestyle and reveals functional heterogeneity of dark septate endophytic fungi.</title>
        <authorList>
            <person name="Knapp D.G."/>
            <person name="Nemeth J.B."/>
            <person name="Barry K."/>
            <person name="Hainaut M."/>
            <person name="Henrissat B."/>
            <person name="Johnson J."/>
            <person name="Kuo A."/>
            <person name="Lim J.H.P."/>
            <person name="Lipzen A."/>
            <person name="Nolan M."/>
            <person name="Ohm R.A."/>
            <person name="Tamas L."/>
            <person name="Grigoriev I.V."/>
            <person name="Spatafora J.W."/>
            <person name="Nagy L.G."/>
            <person name="Kovacs G.M."/>
        </authorList>
    </citation>
    <scope>NUCLEOTIDE SEQUENCE [LARGE SCALE GENOMIC DNA]</scope>
    <source>
        <strain evidence="1 2">DSE2036</strain>
    </source>
</reference>
<gene>
    <name evidence="1" type="ORF">DM02DRAFT_701096</name>
</gene>
<organism evidence="1 2">
    <name type="scientific">Periconia macrospinosa</name>
    <dbReference type="NCBI Taxonomy" id="97972"/>
    <lineage>
        <taxon>Eukaryota</taxon>
        <taxon>Fungi</taxon>
        <taxon>Dikarya</taxon>
        <taxon>Ascomycota</taxon>
        <taxon>Pezizomycotina</taxon>
        <taxon>Dothideomycetes</taxon>
        <taxon>Pleosporomycetidae</taxon>
        <taxon>Pleosporales</taxon>
        <taxon>Massarineae</taxon>
        <taxon>Periconiaceae</taxon>
        <taxon>Periconia</taxon>
    </lineage>
</organism>
<dbReference type="SUPFAM" id="SSF53335">
    <property type="entry name" value="S-adenosyl-L-methionine-dependent methyltransferases"/>
    <property type="match status" value="1"/>
</dbReference>